<dbReference type="InterPro" id="IPR036867">
    <property type="entry name" value="R3H_dom_sf"/>
</dbReference>
<keyword evidence="9" id="KW-1185">Reference proteome</keyword>
<accession>A0ABN4NKE7</accession>
<name>A0ABN4NKE7_9BACL</name>
<dbReference type="SMART" id="SM01245">
    <property type="entry name" value="Jag_N"/>
    <property type="match status" value="1"/>
</dbReference>
<feature type="domain" description="R3H" evidence="7">
    <location>
        <begin position="141"/>
        <end position="207"/>
    </location>
</feature>
<comment type="subunit">
    <text evidence="6">Forms a complex with KhpA.</text>
</comment>
<dbReference type="HAMAP" id="MF_00867">
    <property type="entry name" value="KhpB"/>
    <property type="match status" value="1"/>
</dbReference>
<dbReference type="InterPro" id="IPR039247">
    <property type="entry name" value="KhpB"/>
</dbReference>
<keyword evidence="5 6" id="KW-0961">Cell wall biogenesis/degradation</keyword>
<dbReference type="InterPro" id="IPR038008">
    <property type="entry name" value="Jag_KH"/>
</dbReference>
<evidence type="ECO:0000313" key="9">
    <source>
        <dbReference type="Proteomes" id="UP000076226"/>
    </source>
</evidence>
<dbReference type="SUPFAM" id="SSF82708">
    <property type="entry name" value="R3H domain"/>
    <property type="match status" value="1"/>
</dbReference>
<comment type="domain">
    <text evidence="6">Has an N-terminal Jag-N domain and 2 RNA-binding domains (KH and R3H).</text>
</comment>
<dbReference type="Gene3D" id="3.30.30.80">
    <property type="entry name" value="probable RNA-binding protein from clostridium symbiosum atcc 14940"/>
    <property type="match status" value="1"/>
</dbReference>
<keyword evidence="1 6" id="KW-0963">Cytoplasm</keyword>
<keyword evidence="4 6" id="KW-0143">Chaperone</keyword>
<dbReference type="Gene3D" id="3.30.1370.50">
    <property type="entry name" value="R3H-like domain"/>
    <property type="match status" value="1"/>
</dbReference>
<dbReference type="Pfam" id="PF01424">
    <property type="entry name" value="R3H"/>
    <property type="match status" value="1"/>
</dbReference>
<dbReference type="SMART" id="SM00393">
    <property type="entry name" value="R3H"/>
    <property type="match status" value="1"/>
</dbReference>
<keyword evidence="3 6" id="KW-0133">Cell shape</keyword>
<evidence type="ECO:0000256" key="2">
    <source>
        <dbReference type="ARBA" id="ARBA00022884"/>
    </source>
</evidence>
<comment type="subcellular location">
    <subcellularLocation>
        <location evidence="6">Cytoplasm</location>
    </subcellularLocation>
</comment>
<sequence length="219" mass="23797">MKEVTATAATVEEAVQLALTQLGAPRERADIVVIDEGKKGWFGLFGGRPAVVKAVLKIDPVEETVRFLQQVIVQMGAEGANVEAVRRGKQVTLRVQGGPIGLLIGKHGQTLNALQFLAQLVANRHADEYVSITVDVENYRERREQALVELAHKLAARVVKTGKEVKLEPMPAHERKIIHAALAGHKHVSTYSIGADPHRSIVVSPAVGKKQPSRKEAPL</sequence>
<evidence type="ECO:0000256" key="4">
    <source>
        <dbReference type="ARBA" id="ARBA00023186"/>
    </source>
</evidence>
<dbReference type="InterPro" id="IPR034079">
    <property type="entry name" value="R3H_KhpB"/>
</dbReference>
<dbReference type="EMBL" id="CP014342">
    <property type="protein sequence ID" value="AMX84947.1"/>
    <property type="molecule type" value="Genomic_DNA"/>
</dbReference>
<dbReference type="Gene3D" id="3.30.300.20">
    <property type="match status" value="1"/>
</dbReference>
<evidence type="ECO:0000256" key="6">
    <source>
        <dbReference type="HAMAP-Rule" id="MF_00867"/>
    </source>
</evidence>
<dbReference type="CDD" id="cd02644">
    <property type="entry name" value="R3H_jag"/>
    <property type="match status" value="1"/>
</dbReference>
<comment type="similarity">
    <text evidence="6">Belongs to the KhpB RNA-binding protein family.</text>
</comment>
<dbReference type="InterPro" id="IPR032782">
    <property type="entry name" value="KhpB_N"/>
</dbReference>
<dbReference type="Proteomes" id="UP000076226">
    <property type="component" value="Chromosome"/>
</dbReference>
<dbReference type="RefSeq" id="WP_063167087.1">
    <property type="nucleotide sequence ID" value="NZ_CP014342.1"/>
</dbReference>
<evidence type="ECO:0000256" key="1">
    <source>
        <dbReference type="ARBA" id="ARBA00022490"/>
    </source>
</evidence>
<dbReference type="NCBIfam" id="NF041568">
    <property type="entry name" value="Jag_EloR"/>
    <property type="match status" value="1"/>
</dbReference>
<evidence type="ECO:0000256" key="5">
    <source>
        <dbReference type="ARBA" id="ARBA00023316"/>
    </source>
</evidence>
<keyword evidence="2 6" id="KW-0694">RNA-binding</keyword>
<organism evidence="8 9">
    <name type="scientific">Geobacillus subterraneus</name>
    <dbReference type="NCBI Taxonomy" id="129338"/>
    <lineage>
        <taxon>Bacteria</taxon>
        <taxon>Bacillati</taxon>
        <taxon>Bacillota</taxon>
        <taxon>Bacilli</taxon>
        <taxon>Bacillales</taxon>
        <taxon>Anoxybacillaceae</taxon>
        <taxon>Geobacillus</taxon>
    </lineage>
</organism>
<dbReference type="InterPro" id="IPR015946">
    <property type="entry name" value="KH_dom-like_a/b"/>
</dbReference>
<dbReference type="Pfam" id="PF14804">
    <property type="entry name" value="Jag_N"/>
    <property type="match status" value="1"/>
</dbReference>
<feature type="region of interest" description="Jag_N domain" evidence="6">
    <location>
        <begin position="5"/>
        <end position="55"/>
    </location>
</feature>
<dbReference type="PROSITE" id="PS51061">
    <property type="entry name" value="R3H"/>
    <property type="match status" value="1"/>
</dbReference>
<dbReference type="PANTHER" id="PTHR35800">
    <property type="entry name" value="PROTEIN JAG"/>
    <property type="match status" value="1"/>
</dbReference>
<proteinExistence type="inferred from homology"/>
<evidence type="ECO:0000259" key="7">
    <source>
        <dbReference type="PROSITE" id="PS51061"/>
    </source>
</evidence>
<dbReference type="CDD" id="cd02414">
    <property type="entry name" value="KH-II_Jag"/>
    <property type="match status" value="1"/>
</dbReference>
<dbReference type="Pfam" id="PF13083">
    <property type="entry name" value="KH_KhpA-B"/>
    <property type="match status" value="1"/>
</dbReference>
<dbReference type="InterPro" id="IPR001374">
    <property type="entry name" value="R3H_dom"/>
</dbReference>
<protein>
    <recommendedName>
        <fullName evidence="6">RNA-binding protein KhpB</fullName>
    </recommendedName>
    <alternativeName>
        <fullName evidence="6">RNA-binding protein EloR</fullName>
    </alternativeName>
</protein>
<dbReference type="PANTHER" id="PTHR35800:SF1">
    <property type="entry name" value="RNA-BINDING PROTEIN KHPB"/>
    <property type="match status" value="1"/>
</dbReference>
<evidence type="ECO:0000313" key="8">
    <source>
        <dbReference type="EMBL" id="AMX84947.1"/>
    </source>
</evidence>
<dbReference type="InterPro" id="IPR038247">
    <property type="entry name" value="Jag_N_dom_sf"/>
</dbReference>
<reference evidence="8 9" key="1">
    <citation type="submission" date="2016-02" db="EMBL/GenBank/DDBJ databases">
        <title>Complete genome sequence of Geobacillus subterraneus KCTC 3922T.</title>
        <authorList>
            <person name="Lee D.-W."/>
            <person name="Lee Y.-J."/>
            <person name="Lee S.-J."/>
            <person name="Park G.-S."/>
            <person name="Lee S.-J."/>
            <person name="Shin J.-H."/>
        </authorList>
    </citation>
    <scope>NUCLEOTIDE SEQUENCE [LARGE SCALE GENOMIC DNA]</scope>
    <source>
        <strain evidence="8 9">KCTC 3922</strain>
    </source>
</reference>
<evidence type="ECO:0000256" key="3">
    <source>
        <dbReference type="ARBA" id="ARBA00022960"/>
    </source>
</evidence>
<gene>
    <name evidence="6" type="primary">khpB</name>
    <name evidence="6" type="synonym">eloR</name>
    <name evidence="8" type="ORF">GS3922_15775</name>
</gene>
<comment type="function">
    <text evidence="6">A probable RNA chaperone. Forms a complex with KhpA which binds to cellular RNA and controls its expression. Plays a role in peptidoglycan (PG) homeostasis and cell length regulation.</text>
</comment>